<dbReference type="PANTHER" id="PTHR43179">
    <property type="entry name" value="RHAMNOSYLTRANSFERASE WBBL"/>
    <property type="match status" value="1"/>
</dbReference>
<proteinExistence type="inferred from homology"/>
<dbReference type="Pfam" id="PF00535">
    <property type="entry name" value="Glycos_transf_2"/>
    <property type="match status" value="1"/>
</dbReference>
<keyword evidence="2" id="KW-0328">Glycosyltransferase</keyword>
<comment type="similarity">
    <text evidence="1">Belongs to the glycosyltransferase 2 family.</text>
</comment>
<evidence type="ECO:0000256" key="1">
    <source>
        <dbReference type="ARBA" id="ARBA00006739"/>
    </source>
</evidence>
<dbReference type="SUPFAM" id="SSF53448">
    <property type="entry name" value="Nucleotide-diphospho-sugar transferases"/>
    <property type="match status" value="1"/>
</dbReference>
<dbReference type="GO" id="GO:0016740">
    <property type="term" value="F:transferase activity"/>
    <property type="evidence" value="ECO:0007669"/>
    <property type="project" value="UniProtKB-KW"/>
</dbReference>
<dbReference type="PANTHER" id="PTHR43179:SF12">
    <property type="entry name" value="GALACTOFURANOSYLTRANSFERASE GLFT2"/>
    <property type="match status" value="1"/>
</dbReference>
<evidence type="ECO:0000259" key="4">
    <source>
        <dbReference type="Pfam" id="PF00535"/>
    </source>
</evidence>
<dbReference type="InterPro" id="IPR001173">
    <property type="entry name" value="Glyco_trans_2-like"/>
</dbReference>
<dbReference type="InterPro" id="IPR029044">
    <property type="entry name" value="Nucleotide-diphossugar_trans"/>
</dbReference>
<feature type="domain" description="Glycosyltransferase 2-like" evidence="4">
    <location>
        <begin position="7"/>
        <end position="146"/>
    </location>
</feature>
<dbReference type="EMBL" id="CP002961">
    <property type="protein sequence ID" value="AFK04966.1"/>
    <property type="molecule type" value="Genomic_DNA"/>
</dbReference>
<dbReference type="Gene3D" id="3.90.550.10">
    <property type="entry name" value="Spore Coat Polysaccharide Biosynthesis Protein SpsA, Chain A"/>
    <property type="match status" value="1"/>
</dbReference>
<accession>A0ABM5N620</accession>
<dbReference type="RefSeq" id="WP_015030654.1">
    <property type="nucleotide sequence ID" value="NC_018748.1"/>
</dbReference>
<organism evidence="5 6">
    <name type="scientific">Emticicia oligotrophica (strain DSM 17448 / CIP 109782 / MTCC 6937 / GPTSA100-15)</name>
    <dbReference type="NCBI Taxonomy" id="929562"/>
    <lineage>
        <taxon>Bacteria</taxon>
        <taxon>Pseudomonadati</taxon>
        <taxon>Bacteroidota</taxon>
        <taxon>Cytophagia</taxon>
        <taxon>Cytophagales</taxon>
        <taxon>Leadbetterellaceae</taxon>
        <taxon>Emticicia</taxon>
    </lineage>
</organism>
<evidence type="ECO:0000256" key="3">
    <source>
        <dbReference type="ARBA" id="ARBA00022679"/>
    </source>
</evidence>
<evidence type="ECO:0000313" key="6">
    <source>
        <dbReference type="Proteomes" id="UP000002875"/>
    </source>
</evidence>
<keyword evidence="3 5" id="KW-0808">Transferase</keyword>
<dbReference type="CDD" id="cd04186">
    <property type="entry name" value="GT_2_like_c"/>
    <property type="match status" value="1"/>
</dbReference>
<name>A0ABM5N620_EMTOG</name>
<evidence type="ECO:0000313" key="5">
    <source>
        <dbReference type="EMBL" id="AFK04966.1"/>
    </source>
</evidence>
<gene>
    <name evidence="5" type="ordered locus">Emtol_3840</name>
</gene>
<protein>
    <submittedName>
        <fullName evidence="5">Glycosyl transferase family 2</fullName>
    </submittedName>
</protein>
<sequence length="294" mass="33817">MNTPLVSIITVNFKQPDVTCELLNSLKKISYKNIEIWVVDNFSDGALKARLNADYPEVKVIESKKNLGFAGGNNLAITQANGKYLMLLNNDTEVKEDFLEPLVEVMENNSKVGICSSKLHYFYHPEIIQYAGSSDLHPYKIQSFAIGYGVKDMGQYDEIAPTNLAHGAAMMVRAEAVKEAGLMPEEFFLYYEEIDWCMKIREKGYLIYFVPKSLVLHKESISVGKQSALQVYYKTRNRILLARKWRKGLIKWFSLGYLSMVAIRDIFKFLLQRKFLLLKMYADALIWNLKGNYK</sequence>
<reference evidence="5 6" key="1">
    <citation type="submission" date="2011-07" db="EMBL/GenBank/DDBJ databases">
        <title>The complete genome of chromosome of Emticicia oligotrophica DSM 17448.</title>
        <authorList>
            <consortium name="US DOE Joint Genome Institute (JGI-PGF)"/>
            <person name="Lucas S."/>
            <person name="Han J."/>
            <person name="Lapidus A."/>
            <person name="Bruce D."/>
            <person name="Goodwin L."/>
            <person name="Pitluck S."/>
            <person name="Peters L."/>
            <person name="Kyrpides N."/>
            <person name="Mavromatis K."/>
            <person name="Ivanova N."/>
            <person name="Ovchinnikova G."/>
            <person name="Teshima H."/>
            <person name="Detter J.C."/>
            <person name="Tapia R."/>
            <person name="Han C."/>
            <person name="Land M."/>
            <person name="Hauser L."/>
            <person name="Markowitz V."/>
            <person name="Cheng J.-F."/>
            <person name="Hugenholtz P."/>
            <person name="Woyke T."/>
            <person name="Wu D."/>
            <person name="Tindall B."/>
            <person name="Pomrenke H."/>
            <person name="Brambilla E."/>
            <person name="Klenk H.-P."/>
            <person name="Eisen J.A."/>
        </authorList>
    </citation>
    <scope>NUCLEOTIDE SEQUENCE [LARGE SCALE GENOMIC DNA]</scope>
    <source>
        <strain evidence="5 6">DSM 17448</strain>
    </source>
</reference>
<keyword evidence="6" id="KW-1185">Reference proteome</keyword>
<dbReference type="Proteomes" id="UP000002875">
    <property type="component" value="Chromosome"/>
</dbReference>
<evidence type="ECO:0000256" key="2">
    <source>
        <dbReference type="ARBA" id="ARBA00022676"/>
    </source>
</evidence>